<dbReference type="OMA" id="MRTSYFE"/>
<keyword evidence="8 10" id="KW-0206">Cytoskeleton</keyword>
<keyword evidence="5 10" id="KW-0493">Microtubule</keyword>
<evidence type="ECO:0000256" key="1">
    <source>
        <dbReference type="ARBA" id="ARBA00004245"/>
    </source>
</evidence>
<evidence type="ECO:0000256" key="10">
    <source>
        <dbReference type="PIRNR" id="PIRNR009998"/>
    </source>
</evidence>
<keyword evidence="3 10" id="KW-0813">Transport</keyword>
<dbReference type="PIRSF" id="PIRSF009998">
    <property type="entry name" value="DLC7"/>
    <property type="match status" value="1"/>
</dbReference>
<evidence type="ECO:0000256" key="3">
    <source>
        <dbReference type="ARBA" id="ARBA00022448"/>
    </source>
</evidence>
<evidence type="ECO:0000313" key="12">
    <source>
        <dbReference type="EMBL" id="TDG47799.1"/>
    </source>
</evidence>
<dbReference type="Gene3D" id="3.30.450.30">
    <property type="entry name" value="Dynein light chain 2a, cytoplasmic"/>
    <property type="match status" value="1"/>
</dbReference>
<comment type="subcellular location">
    <subcellularLocation>
        <location evidence="1 10">Cytoplasm</location>
        <location evidence="1 10">Cytoskeleton</location>
    </subcellularLocation>
</comment>
<dbReference type="Proteomes" id="UP000295192">
    <property type="component" value="Unassembled WGS sequence"/>
</dbReference>
<protein>
    <recommendedName>
        <fullName evidence="10">Dynein light chain roadblock</fullName>
    </recommendedName>
</protein>
<gene>
    <name evidence="12" type="ORF">AWZ03_005753</name>
</gene>
<name>A0A484BGB2_DRONA</name>
<dbReference type="SUPFAM" id="SSF103196">
    <property type="entry name" value="Roadblock/LC7 domain"/>
    <property type="match status" value="1"/>
</dbReference>
<evidence type="ECO:0000256" key="4">
    <source>
        <dbReference type="ARBA" id="ARBA00022490"/>
    </source>
</evidence>
<feature type="domain" description="Roadblock/LAMTOR2" evidence="11">
    <location>
        <begin position="5"/>
        <end position="93"/>
    </location>
</feature>
<dbReference type="GO" id="GO:0005868">
    <property type="term" value="C:cytoplasmic dynein complex"/>
    <property type="evidence" value="ECO:0007669"/>
    <property type="project" value="UniProtKB-UniRule"/>
</dbReference>
<dbReference type="InterPro" id="IPR016561">
    <property type="entry name" value="DYNLRB1/2"/>
</dbReference>
<keyword evidence="4 10" id="KW-0963">Cytoplasm</keyword>
<keyword evidence="6 10" id="KW-0243">Dynein</keyword>
<comment type="similarity">
    <text evidence="2 10">Belongs to the GAMAD family.</text>
</comment>
<dbReference type="EMBL" id="LSRL02000039">
    <property type="protein sequence ID" value="TDG47799.1"/>
    <property type="molecule type" value="Genomic_DNA"/>
</dbReference>
<dbReference type="InterPro" id="IPR004942">
    <property type="entry name" value="Roadblock/LAMTOR2_dom"/>
</dbReference>
<evidence type="ECO:0000256" key="9">
    <source>
        <dbReference type="ARBA" id="ARBA00025362"/>
    </source>
</evidence>
<keyword evidence="13" id="KW-1185">Reference proteome</keyword>
<dbReference type="AlphaFoldDB" id="A0A484BGB2"/>
<dbReference type="GO" id="GO:0045505">
    <property type="term" value="F:dynein intermediate chain binding"/>
    <property type="evidence" value="ECO:0007669"/>
    <property type="project" value="UniProtKB-UniRule"/>
</dbReference>
<evidence type="ECO:0000259" key="11">
    <source>
        <dbReference type="SMART" id="SM00960"/>
    </source>
</evidence>
<evidence type="ECO:0000256" key="6">
    <source>
        <dbReference type="ARBA" id="ARBA00023017"/>
    </source>
</evidence>
<dbReference type="GO" id="GO:0005874">
    <property type="term" value="C:microtubule"/>
    <property type="evidence" value="ECO:0007669"/>
    <property type="project" value="UniProtKB-UniRule"/>
</dbReference>
<accession>A0A484BGB2</accession>
<dbReference type="GO" id="GO:0005737">
    <property type="term" value="C:cytoplasm"/>
    <property type="evidence" value="ECO:0007669"/>
    <property type="project" value="UniProtKB-UniRule"/>
</dbReference>
<dbReference type="Pfam" id="PF03259">
    <property type="entry name" value="Robl_LC7"/>
    <property type="match status" value="1"/>
</dbReference>
<evidence type="ECO:0000256" key="2">
    <source>
        <dbReference type="ARBA" id="ARBA00007191"/>
    </source>
</evidence>
<evidence type="ECO:0000256" key="7">
    <source>
        <dbReference type="ARBA" id="ARBA00023175"/>
    </source>
</evidence>
<organism evidence="12 13">
    <name type="scientific">Drosophila navojoa</name>
    <name type="common">Fruit fly</name>
    <dbReference type="NCBI Taxonomy" id="7232"/>
    <lineage>
        <taxon>Eukaryota</taxon>
        <taxon>Metazoa</taxon>
        <taxon>Ecdysozoa</taxon>
        <taxon>Arthropoda</taxon>
        <taxon>Hexapoda</taxon>
        <taxon>Insecta</taxon>
        <taxon>Pterygota</taxon>
        <taxon>Neoptera</taxon>
        <taxon>Endopterygota</taxon>
        <taxon>Diptera</taxon>
        <taxon>Brachycera</taxon>
        <taxon>Muscomorpha</taxon>
        <taxon>Ephydroidea</taxon>
        <taxon>Drosophilidae</taxon>
        <taxon>Drosophila</taxon>
    </lineage>
</organism>
<comment type="function">
    <text evidence="9">Acts as one of several non-catalytic accessory components of the cytoplasmic dynein 1 complex that are thought to be involved in linking dynein to cargos and to adapter proteins that regulate dynein function. Cytoplasmic dynein 1 acts as a motor for the intracellular retrograde motility of vesicles and organelles along microtubules.</text>
</comment>
<dbReference type="SMART" id="SM00960">
    <property type="entry name" value="Robl_LC7"/>
    <property type="match status" value="1"/>
</dbReference>
<evidence type="ECO:0000256" key="8">
    <source>
        <dbReference type="ARBA" id="ARBA00023212"/>
    </source>
</evidence>
<keyword evidence="7 10" id="KW-0505">Motor protein</keyword>
<dbReference type="STRING" id="7232.A0A484BGB2"/>
<dbReference type="GO" id="GO:0007018">
    <property type="term" value="P:microtubule-based movement"/>
    <property type="evidence" value="ECO:0007669"/>
    <property type="project" value="UniProtKB-UniRule"/>
</dbReference>
<sequence>MSAEVEEMLKRFQNIKNIIGIVVADYDGIPIKTTLENVQSVHLACHMHLLTEKARQVILDLDATNEFVSMRMRTSYFEIMLMPSDNYFIVVLQNPSD</sequence>
<evidence type="ECO:0000256" key="5">
    <source>
        <dbReference type="ARBA" id="ARBA00022701"/>
    </source>
</evidence>
<comment type="caution">
    <text evidence="12">The sequence shown here is derived from an EMBL/GenBank/DDBJ whole genome shotgun (WGS) entry which is preliminary data.</text>
</comment>
<evidence type="ECO:0000313" key="13">
    <source>
        <dbReference type="Proteomes" id="UP000295192"/>
    </source>
</evidence>
<dbReference type="PANTHER" id="PTHR10779">
    <property type="entry name" value="DYNEIN LIGHT CHAIN ROADBLOCK"/>
    <property type="match status" value="1"/>
</dbReference>
<reference evidence="12 13" key="1">
    <citation type="journal article" date="2019" name="J. Hered.">
        <title>An Improved Genome Assembly for Drosophila navojoa, the Basal Species in the mojavensis Cluster.</title>
        <authorList>
            <person name="Vanderlinde T."/>
            <person name="Dupim E.G."/>
            <person name="Nazario-Yepiz N.O."/>
            <person name="Carvalho A.B."/>
        </authorList>
    </citation>
    <scope>NUCLEOTIDE SEQUENCE [LARGE SCALE GENOMIC DNA]</scope>
    <source>
        <strain evidence="12">Navoj_Jal97</strain>
        <tissue evidence="12">Whole organism</tissue>
    </source>
</reference>
<proteinExistence type="inferred from homology"/>
<dbReference type="OrthoDB" id="9985637at2759"/>